<accession>A0A834WK17</accession>
<proteinExistence type="predicted"/>
<evidence type="ECO:0000313" key="1">
    <source>
        <dbReference type="EMBL" id="KAF7825817.1"/>
    </source>
</evidence>
<evidence type="ECO:0000313" key="2">
    <source>
        <dbReference type="Proteomes" id="UP000634136"/>
    </source>
</evidence>
<sequence length="39" mass="4325">MDRSIRSLVGSPWANSKIDWAGLGPLYENDPKILVQLSP</sequence>
<name>A0A834WK17_9FABA</name>
<dbReference type="EMBL" id="JAAIUW010000006">
    <property type="protein sequence ID" value="KAF7825817.1"/>
    <property type="molecule type" value="Genomic_DNA"/>
</dbReference>
<reference evidence="1" key="1">
    <citation type="submission" date="2020-09" db="EMBL/GenBank/DDBJ databases">
        <title>Genome-Enabled Discovery of Anthraquinone Biosynthesis in Senna tora.</title>
        <authorList>
            <person name="Kang S.-H."/>
            <person name="Pandey R.P."/>
            <person name="Lee C.-M."/>
            <person name="Sim J.-S."/>
            <person name="Jeong J.-T."/>
            <person name="Choi B.-S."/>
            <person name="Jung M."/>
            <person name="Ginzburg D."/>
            <person name="Zhao K."/>
            <person name="Won S.Y."/>
            <person name="Oh T.-J."/>
            <person name="Yu Y."/>
            <person name="Kim N.-H."/>
            <person name="Lee O.R."/>
            <person name="Lee T.-H."/>
            <person name="Bashyal P."/>
            <person name="Kim T.-S."/>
            <person name="Lee W.-H."/>
            <person name="Kawkins C."/>
            <person name="Kim C.-K."/>
            <person name="Kim J.S."/>
            <person name="Ahn B.O."/>
            <person name="Rhee S.Y."/>
            <person name="Sohng J.K."/>
        </authorList>
    </citation>
    <scope>NUCLEOTIDE SEQUENCE</scope>
    <source>
        <tissue evidence="1">Leaf</tissue>
    </source>
</reference>
<comment type="caution">
    <text evidence="1">The sequence shown here is derived from an EMBL/GenBank/DDBJ whole genome shotgun (WGS) entry which is preliminary data.</text>
</comment>
<protein>
    <submittedName>
        <fullName evidence="1">Uncharacterized protein</fullName>
    </submittedName>
</protein>
<keyword evidence="2" id="KW-1185">Reference proteome</keyword>
<dbReference type="Proteomes" id="UP000634136">
    <property type="component" value="Unassembled WGS sequence"/>
</dbReference>
<organism evidence="1 2">
    <name type="scientific">Senna tora</name>
    <dbReference type="NCBI Taxonomy" id="362788"/>
    <lineage>
        <taxon>Eukaryota</taxon>
        <taxon>Viridiplantae</taxon>
        <taxon>Streptophyta</taxon>
        <taxon>Embryophyta</taxon>
        <taxon>Tracheophyta</taxon>
        <taxon>Spermatophyta</taxon>
        <taxon>Magnoliopsida</taxon>
        <taxon>eudicotyledons</taxon>
        <taxon>Gunneridae</taxon>
        <taxon>Pentapetalae</taxon>
        <taxon>rosids</taxon>
        <taxon>fabids</taxon>
        <taxon>Fabales</taxon>
        <taxon>Fabaceae</taxon>
        <taxon>Caesalpinioideae</taxon>
        <taxon>Cassia clade</taxon>
        <taxon>Senna</taxon>
    </lineage>
</organism>
<dbReference type="AlphaFoldDB" id="A0A834WK17"/>
<gene>
    <name evidence="1" type="ORF">G2W53_016981</name>
</gene>